<comment type="caution">
    <text evidence="2">The sequence shown here is derived from an EMBL/GenBank/DDBJ whole genome shotgun (WGS) entry which is preliminary data.</text>
</comment>
<dbReference type="InterPro" id="IPR054382">
    <property type="entry name" value="wHTH_alphaproteobact"/>
</dbReference>
<accession>A0A7X5F4L6</accession>
<sequence length="111" mass="12084">MSQATKRQLERAFFKYTAPSGRVVSAMVKGRELETLKALIASPAGVDVLSFPGGPAYRLAAYVHRLRALGLLIETEAVPHRDGWHARYVLQGSAEFLDGHNARLAAPRKAG</sequence>
<keyword evidence="3" id="KW-1185">Reference proteome</keyword>
<organism evidence="2 3">
    <name type="scientific">Pannonibacter tanglangensis</name>
    <dbReference type="NCBI Taxonomy" id="2750084"/>
    <lineage>
        <taxon>Bacteria</taxon>
        <taxon>Pseudomonadati</taxon>
        <taxon>Pseudomonadota</taxon>
        <taxon>Alphaproteobacteria</taxon>
        <taxon>Hyphomicrobiales</taxon>
        <taxon>Stappiaceae</taxon>
        <taxon>Pannonibacter</taxon>
    </lineage>
</organism>
<evidence type="ECO:0000313" key="3">
    <source>
        <dbReference type="Proteomes" id="UP000586722"/>
    </source>
</evidence>
<evidence type="ECO:0000313" key="2">
    <source>
        <dbReference type="EMBL" id="NBN79429.1"/>
    </source>
</evidence>
<dbReference type="Proteomes" id="UP000586722">
    <property type="component" value="Unassembled WGS sequence"/>
</dbReference>
<dbReference type="EMBL" id="JAABLQ010000001">
    <property type="protein sequence ID" value="NBN79429.1"/>
    <property type="molecule type" value="Genomic_DNA"/>
</dbReference>
<reference evidence="3" key="1">
    <citation type="submission" date="2020-01" db="EMBL/GenBank/DDBJ databases">
        <authorList>
            <person name="Fang Y."/>
            <person name="Sun R."/>
            <person name="Nie L."/>
            <person name="He J."/>
            <person name="Hao L."/>
            <person name="Wang L."/>
            <person name="Su S."/>
            <person name="Lv E."/>
            <person name="Zhang Z."/>
            <person name="Xie R."/>
            <person name="Liu H."/>
        </authorList>
    </citation>
    <scope>NUCLEOTIDE SEQUENCE [LARGE SCALE GENOMIC DNA]</scope>
    <source>
        <strain evidence="3">XCT-53</strain>
    </source>
</reference>
<protein>
    <recommendedName>
        <fullName evidence="1">Winged helix domain-containing protein</fullName>
    </recommendedName>
</protein>
<name>A0A7X5F4L6_9HYPH</name>
<evidence type="ECO:0000259" key="1">
    <source>
        <dbReference type="Pfam" id="PF22324"/>
    </source>
</evidence>
<dbReference type="Pfam" id="PF22324">
    <property type="entry name" value="HTH_91"/>
    <property type="match status" value="1"/>
</dbReference>
<dbReference type="RefSeq" id="WP_161708990.1">
    <property type="nucleotide sequence ID" value="NZ_JAABLQ010000001.1"/>
</dbReference>
<feature type="domain" description="Winged helix" evidence="1">
    <location>
        <begin position="26"/>
        <end position="97"/>
    </location>
</feature>
<proteinExistence type="predicted"/>
<dbReference type="AlphaFoldDB" id="A0A7X5F4L6"/>
<gene>
    <name evidence="2" type="ORF">GWI72_14225</name>
</gene>